<dbReference type="PANTHER" id="PTHR13109:SF7">
    <property type="entry name" value="NEUROCHONDRIN"/>
    <property type="match status" value="1"/>
</dbReference>
<evidence type="ECO:0000313" key="1">
    <source>
        <dbReference type="EMBL" id="KMZ72023.1"/>
    </source>
</evidence>
<dbReference type="AlphaFoldDB" id="A0A0K9PSH4"/>
<dbReference type="EMBL" id="LFYR01000644">
    <property type="protein sequence ID" value="KMZ72023.1"/>
    <property type="molecule type" value="Genomic_DNA"/>
</dbReference>
<reference evidence="2" key="1">
    <citation type="journal article" date="2016" name="Nature">
        <title>The genome of the seagrass Zostera marina reveals angiosperm adaptation to the sea.</title>
        <authorList>
            <person name="Olsen J.L."/>
            <person name="Rouze P."/>
            <person name="Verhelst B."/>
            <person name="Lin Y.-C."/>
            <person name="Bayer T."/>
            <person name="Collen J."/>
            <person name="Dattolo E."/>
            <person name="De Paoli E."/>
            <person name="Dittami S."/>
            <person name="Maumus F."/>
            <person name="Michel G."/>
            <person name="Kersting A."/>
            <person name="Lauritano C."/>
            <person name="Lohaus R."/>
            <person name="Toepel M."/>
            <person name="Tonon T."/>
            <person name="Vanneste K."/>
            <person name="Amirebrahimi M."/>
            <person name="Brakel J."/>
            <person name="Bostroem C."/>
            <person name="Chovatia M."/>
            <person name="Grimwood J."/>
            <person name="Jenkins J.W."/>
            <person name="Jueterbock A."/>
            <person name="Mraz A."/>
            <person name="Stam W.T."/>
            <person name="Tice H."/>
            <person name="Bornberg-Bauer E."/>
            <person name="Green P.J."/>
            <person name="Pearson G.A."/>
            <person name="Procaccini G."/>
            <person name="Duarte C.M."/>
            <person name="Schmutz J."/>
            <person name="Reusch T.B.H."/>
            <person name="Van de Peer Y."/>
        </authorList>
    </citation>
    <scope>NUCLEOTIDE SEQUENCE [LARGE SCALE GENOMIC DNA]</scope>
    <source>
        <strain evidence="2">cv. Finnish</strain>
    </source>
</reference>
<evidence type="ECO:0000313" key="2">
    <source>
        <dbReference type="Proteomes" id="UP000036987"/>
    </source>
</evidence>
<proteinExistence type="predicted"/>
<name>A0A0K9PSH4_ZOSMR</name>
<comment type="caution">
    <text evidence="1">The sequence shown here is derived from an EMBL/GenBank/DDBJ whole genome shotgun (WGS) entry which is preliminary data.</text>
</comment>
<gene>
    <name evidence="1" type="ORF">ZOSMA_170G00440</name>
</gene>
<sequence>MSKNLQGLLLATKFCQGDNKKSILRVYNAVGVRFLNRLLKSGTMQSAGEHEVSEERTWSSG</sequence>
<dbReference type="OrthoDB" id="742397at2759"/>
<dbReference type="Pfam" id="PF05536">
    <property type="entry name" value="Neurochondrin"/>
    <property type="match status" value="1"/>
</dbReference>
<accession>A0A0K9PSH4</accession>
<organism evidence="1 2">
    <name type="scientific">Zostera marina</name>
    <name type="common">Eelgrass</name>
    <dbReference type="NCBI Taxonomy" id="29655"/>
    <lineage>
        <taxon>Eukaryota</taxon>
        <taxon>Viridiplantae</taxon>
        <taxon>Streptophyta</taxon>
        <taxon>Embryophyta</taxon>
        <taxon>Tracheophyta</taxon>
        <taxon>Spermatophyta</taxon>
        <taxon>Magnoliopsida</taxon>
        <taxon>Liliopsida</taxon>
        <taxon>Zosteraceae</taxon>
        <taxon>Zostera</taxon>
    </lineage>
</organism>
<keyword evidence="2" id="KW-1185">Reference proteome</keyword>
<dbReference type="InterPro" id="IPR008709">
    <property type="entry name" value="Neurochondrin"/>
</dbReference>
<protein>
    <submittedName>
        <fullName evidence="1">Uncharacterized protein</fullName>
    </submittedName>
</protein>
<dbReference type="Proteomes" id="UP000036987">
    <property type="component" value="Unassembled WGS sequence"/>
</dbReference>
<dbReference type="PANTHER" id="PTHR13109">
    <property type="entry name" value="NEUROCHONDRIN"/>
    <property type="match status" value="1"/>
</dbReference>